<organism evidence="4 5">
    <name type="scientific">Chilo suppressalis</name>
    <name type="common">Asiatic rice borer moth</name>
    <dbReference type="NCBI Taxonomy" id="168631"/>
    <lineage>
        <taxon>Eukaryota</taxon>
        <taxon>Metazoa</taxon>
        <taxon>Ecdysozoa</taxon>
        <taxon>Arthropoda</taxon>
        <taxon>Hexapoda</taxon>
        <taxon>Insecta</taxon>
        <taxon>Pterygota</taxon>
        <taxon>Neoptera</taxon>
        <taxon>Endopterygota</taxon>
        <taxon>Lepidoptera</taxon>
        <taxon>Glossata</taxon>
        <taxon>Ditrysia</taxon>
        <taxon>Pyraloidea</taxon>
        <taxon>Crambidae</taxon>
        <taxon>Crambinae</taxon>
        <taxon>Chilo</taxon>
    </lineage>
</organism>
<dbReference type="InterPro" id="IPR032071">
    <property type="entry name" value="DUF4806"/>
</dbReference>
<proteinExistence type="predicted"/>
<evidence type="ECO:0000313" key="4">
    <source>
        <dbReference type="EMBL" id="CAH0405511.1"/>
    </source>
</evidence>
<evidence type="ECO:0000313" key="5">
    <source>
        <dbReference type="Proteomes" id="UP001153292"/>
    </source>
</evidence>
<dbReference type="Pfam" id="PF16064">
    <property type="entry name" value="DUF4806"/>
    <property type="match status" value="1"/>
</dbReference>
<evidence type="ECO:0000256" key="1">
    <source>
        <dbReference type="SAM" id="Coils"/>
    </source>
</evidence>
<feature type="region of interest" description="Disordered" evidence="2">
    <location>
        <begin position="355"/>
        <end position="415"/>
    </location>
</feature>
<keyword evidence="5" id="KW-1185">Reference proteome</keyword>
<gene>
    <name evidence="4" type="ORF">CHILSU_LOCUS8877</name>
</gene>
<keyword evidence="1" id="KW-0175">Coiled coil</keyword>
<sequence>MIMNVLVGINPIILFQTMPFKIVQTVEKGRPTLSIVPYVWEDDGKLFWPTEKVKNRARLARDENSFPNPNWDILDCVVKRSNIATYAEAQNELRIMENYTDTDNETSESRPSPAPVRPAAIPPANRFENMVQNLMPSAINAGATSNQIEANDEMSCLTFFDGEQCITNQNILIQKVNNQELILQNLVESVQKLTQKVSELSVQLDECMLKFVEKIEQPVSVTLLNDANQVDKESFIFKQISDKQQLDNLERSLINKTERSKLQQQLGFLFQPCEGNGLTFAYKLIDSMVSREFLCECSWSGGSRGNVSKVPIKDYKNFVKFFCDMIRSWDCKFTMGQTEKFFKVILKNAVKRKSMKDLRSSSKRVRKIKSKPKDQASTSKQEVSADLKINQNKESNETLEMEIAEVEDEDEESLR</sequence>
<accession>A0ABN8B7I5</accession>
<feature type="compositionally biased region" description="Basic residues" evidence="2">
    <location>
        <begin position="361"/>
        <end position="370"/>
    </location>
</feature>
<protein>
    <recommendedName>
        <fullName evidence="3">DUF4806 domain-containing protein</fullName>
    </recommendedName>
</protein>
<reference evidence="4" key="1">
    <citation type="submission" date="2021-12" db="EMBL/GenBank/DDBJ databases">
        <authorList>
            <person name="King R."/>
        </authorList>
    </citation>
    <scope>NUCLEOTIDE SEQUENCE</scope>
</reference>
<feature type="coiled-coil region" evidence="1">
    <location>
        <begin position="176"/>
        <end position="210"/>
    </location>
</feature>
<evidence type="ECO:0000256" key="2">
    <source>
        <dbReference type="SAM" id="MobiDB-lite"/>
    </source>
</evidence>
<feature type="domain" description="DUF4806" evidence="3">
    <location>
        <begin position="234"/>
        <end position="324"/>
    </location>
</feature>
<dbReference type="EMBL" id="OU963897">
    <property type="protein sequence ID" value="CAH0405511.1"/>
    <property type="molecule type" value="Genomic_DNA"/>
</dbReference>
<feature type="compositionally biased region" description="Acidic residues" evidence="2">
    <location>
        <begin position="397"/>
        <end position="415"/>
    </location>
</feature>
<dbReference type="Proteomes" id="UP001153292">
    <property type="component" value="Chromosome 4"/>
</dbReference>
<name>A0ABN8B7I5_CHISP</name>
<evidence type="ECO:0000259" key="3">
    <source>
        <dbReference type="Pfam" id="PF16064"/>
    </source>
</evidence>